<dbReference type="AlphaFoldDB" id="K8FI68"/>
<sequence>MSAATTRKGKVFVVGTNEVITSAAVTAILCGEGREDDDERVSRDEIDSTPNPVNWSLRTRYYEADLEIHHHSITIETTDGDDVRDDEEDDESRGATIKNKKTQRILTLAEASEFSAVVMACKCDNAVDFSLLKAYVDSNRAVFSNLIAAVDGEEVDATRLLLVDGTEDIDSAEVNPFITQWCLLNNIEPVRVSLLSRNADDTLREVGQRLGDPQGVQRVVDALSATKWPGLILSNTAGGGNQDAATRSVRSESTEAVEIDSDDDLDFIQMRDRRAENGKTPSSSGRGASASRNRSNDNNKKKNNNGIENDIDEDDLSFLGADSELISKIKAISERAQRGAGDMSNEERREAAFSAIEELMSAFKDLDPLQEFNPLPTSEEGMRREIEEVAGSFNMHSAGRDYEDDDDDDASSS</sequence>
<dbReference type="PANTHER" id="PTHR14659:SF1">
    <property type="entry name" value="ALPHA- AND GAMMA-ADAPTIN-BINDING PROTEIN P34"/>
    <property type="match status" value="1"/>
</dbReference>
<feature type="compositionally biased region" description="Low complexity" evidence="1">
    <location>
        <begin position="282"/>
        <end position="293"/>
    </location>
</feature>
<dbReference type="OrthoDB" id="10261384at2759"/>
<dbReference type="GeneID" id="19013511"/>
<feature type="compositionally biased region" description="Acidic residues" evidence="1">
    <location>
        <begin position="255"/>
        <end position="266"/>
    </location>
</feature>
<accession>K8FI68</accession>
<gene>
    <name evidence="2" type="ORF">Bathy09g00040</name>
</gene>
<evidence type="ECO:0000313" key="3">
    <source>
        <dbReference type="Proteomes" id="UP000198341"/>
    </source>
</evidence>
<evidence type="ECO:0000313" key="2">
    <source>
        <dbReference type="EMBL" id="CCO66494.1"/>
    </source>
</evidence>
<name>K8FI68_9CHLO</name>
<feature type="region of interest" description="Disordered" evidence="1">
    <location>
        <begin position="234"/>
        <end position="313"/>
    </location>
</feature>
<dbReference type="InterPro" id="IPR019341">
    <property type="entry name" value="Alpha/Gamma-adaptin-bd_p34"/>
</dbReference>
<protein>
    <submittedName>
        <fullName evidence="2">Uncharacterized protein</fullName>
    </submittedName>
</protein>
<reference evidence="2 3" key="1">
    <citation type="submission" date="2011-10" db="EMBL/GenBank/DDBJ databases">
        <authorList>
            <person name="Genoscope - CEA"/>
        </authorList>
    </citation>
    <scope>NUCLEOTIDE SEQUENCE [LARGE SCALE GENOMIC DNA]</scope>
    <source>
        <strain evidence="2 3">RCC 1105</strain>
    </source>
</reference>
<dbReference type="EMBL" id="FO082270">
    <property type="protein sequence ID" value="CCO66494.1"/>
    <property type="molecule type" value="Genomic_DNA"/>
</dbReference>
<keyword evidence="3" id="KW-1185">Reference proteome</keyword>
<dbReference type="RefSeq" id="XP_007510934.1">
    <property type="nucleotide sequence ID" value="XM_007510872.1"/>
</dbReference>
<organism evidence="2 3">
    <name type="scientific">Bathycoccus prasinos</name>
    <dbReference type="NCBI Taxonomy" id="41875"/>
    <lineage>
        <taxon>Eukaryota</taxon>
        <taxon>Viridiplantae</taxon>
        <taxon>Chlorophyta</taxon>
        <taxon>Mamiellophyceae</taxon>
        <taxon>Mamiellales</taxon>
        <taxon>Bathycoccaceae</taxon>
        <taxon>Bathycoccus</taxon>
    </lineage>
</organism>
<feature type="compositionally biased region" description="Acidic residues" evidence="1">
    <location>
        <begin position="402"/>
        <end position="413"/>
    </location>
</feature>
<evidence type="ECO:0000256" key="1">
    <source>
        <dbReference type="SAM" id="MobiDB-lite"/>
    </source>
</evidence>
<feature type="region of interest" description="Disordered" evidence="1">
    <location>
        <begin position="390"/>
        <end position="413"/>
    </location>
</feature>
<proteinExistence type="predicted"/>
<dbReference type="Gene3D" id="3.40.50.11960">
    <property type="match status" value="1"/>
</dbReference>
<dbReference type="KEGG" id="bpg:Bathy09g00040"/>
<dbReference type="PANTHER" id="PTHR14659">
    <property type="entry name" value="ALPHA- AND GAMMA-ADAPTIN-BINDING PROTEIN P34"/>
    <property type="match status" value="1"/>
</dbReference>
<dbReference type="Proteomes" id="UP000198341">
    <property type="component" value="Chromosome 9"/>
</dbReference>